<comment type="caution">
    <text evidence="2">The sequence shown here is derived from an EMBL/GenBank/DDBJ whole genome shotgun (WGS) entry which is preliminary data.</text>
</comment>
<keyword evidence="3" id="KW-1185">Reference proteome</keyword>
<reference evidence="2 3" key="1">
    <citation type="submission" date="2018-03" db="EMBL/GenBank/DDBJ databases">
        <title>Genomic Encyclopedia of Archaeal and Bacterial Type Strains, Phase II (KMG-II): from individual species to whole genera.</title>
        <authorList>
            <person name="Goeker M."/>
        </authorList>
    </citation>
    <scope>NUCLEOTIDE SEQUENCE [LARGE SCALE GENOMIC DNA]</scope>
    <source>
        <strain evidence="2 3">DSM 45211</strain>
    </source>
</reference>
<dbReference type="RefSeq" id="WP_165358733.1">
    <property type="nucleotide sequence ID" value="NZ_PYGE01000025.1"/>
</dbReference>
<evidence type="ECO:0000256" key="1">
    <source>
        <dbReference type="SAM" id="MobiDB-lite"/>
    </source>
</evidence>
<evidence type="ECO:0000313" key="3">
    <source>
        <dbReference type="Proteomes" id="UP000243528"/>
    </source>
</evidence>
<protein>
    <submittedName>
        <fullName evidence="2">Uncharacterized protein</fullName>
    </submittedName>
</protein>
<dbReference type="Proteomes" id="UP000243528">
    <property type="component" value="Unassembled WGS sequence"/>
</dbReference>
<dbReference type="AlphaFoldDB" id="A0A2P8DHN9"/>
<evidence type="ECO:0000313" key="2">
    <source>
        <dbReference type="EMBL" id="PSK96699.1"/>
    </source>
</evidence>
<gene>
    <name evidence="2" type="ORF">CLV30_12581</name>
</gene>
<feature type="region of interest" description="Disordered" evidence="1">
    <location>
        <begin position="1"/>
        <end position="55"/>
    </location>
</feature>
<name>A0A2P8DHN9_9ACTN</name>
<organism evidence="2 3">
    <name type="scientific">Haloactinopolyspora alba</name>
    <dbReference type="NCBI Taxonomy" id="648780"/>
    <lineage>
        <taxon>Bacteria</taxon>
        <taxon>Bacillati</taxon>
        <taxon>Actinomycetota</taxon>
        <taxon>Actinomycetes</taxon>
        <taxon>Jiangellales</taxon>
        <taxon>Jiangellaceae</taxon>
        <taxon>Haloactinopolyspora</taxon>
    </lineage>
</organism>
<sequence length="55" mass="5984">MSAPKQQSKWVEVTHEKHKGTTRVPNRPAVLADFAKRGWKPKPAPTGSGSESTKG</sequence>
<proteinExistence type="predicted"/>
<dbReference type="EMBL" id="PYGE01000025">
    <property type="protein sequence ID" value="PSK96699.1"/>
    <property type="molecule type" value="Genomic_DNA"/>
</dbReference>
<accession>A0A2P8DHN9</accession>